<name>A0A5B9Q7A6_9BACT</name>
<dbReference type="PANTHER" id="PTHR30189:SF1">
    <property type="entry name" value="LPS-ASSEMBLY PROTEIN LPTD"/>
    <property type="match status" value="1"/>
</dbReference>
<protein>
    <recommendedName>
        <fullName evidence="3">LPS-assembly protein LptD</fullName>
    </recommendedName>
</protein>
<evidence type="ECO:0008006" key="3">
    <source>
        <dbReference type="Google" id="ProtNLM"/>
    </source>
</evidence>
<dbReference type="GO" id="GO:0009279">
    <property type="term" value="C:cell outer membrane"/>
    <property type="evidence" value="ECO:0007669"/>
    <property type="project" value="TreeGrafter"/>
</dbReference>
<dbReference type="GO" id="GO:1990351">
    <property type="term" value="C:transporter complex"/>
    <property type="evidence" value="ECO:0007669"/>
    <property type="project" value="TreeGrafter"/>
</dbReference>
<accession>A0A5B9Q7A6</accession>
<gene>
    <name evidence="1" type="ORF">Pr1d_06030</name>
</gene>
<dbReference type="Proteomes" id="UP000323917">
    <property type="component" value="Chromosome"/>
</dbReference>
<organism evidence="1 2">
    <name type="scientific">Bythopirellula goksoeyrii</name>
    <dbReference type="NCBI Taxonomy" id="1400387"/>
    <lineage>
        <taxon>Bacteria</taxon>
        <taxon>Pseudomonadati</taxon>
        <taxon>Planctomycetota</taxon>
        <taxon>Planctomycetia</taxon>
        <taxon>Pirellulales</taxon>
        <taxon>Lacipirellulaceae</taxon>
        <taxon>Bythopirellula</taxon>
    </lineage>
</organism>
<dbReference type="InterPro" id="IPR050218">
    <property type="entry name" value="LptD"/>
</dbReference>
<evidence type="ECO:0000313" key="2">
    <source>
        <dbReference type="Proteomes" id="UP000323917"/>
    </source>
</evidence>
<keyword evidence="2" id="KW-1185">Reference proteome</keyword>
<dbReference type="PANTHER" id="PTHR30189">
    <property type="entry name" value="LPS-ASSEMBLY PROTEIN"/>
    <property type="match status" value="1"/>
</dbReference>
<dbReference type="AlphaFoldDB" id="A0A5B9Q7A6"/>
<evidence type="ECO:0000313" key="1">
    <source>
        <dbReference type="EMBL" id="QEG33342.1"/>
    </source>
</evidence>
<proteinExistence type="predicted"/>
<sequence length="1069" mass="119584">MRRKLFGADRRYRLAVSFVGLSRKAATRKKSSLNTARTTMRCSQFLRSQRTVSLCALSIRVLLLTVCLLGGWTQYFVASGSAAEQVITVNTESITVAADWCTHWQQGNYEVWHLRGNCYVNQGLAYARAPEAVLWIDSSQASQSGTKVVAYFESAGEDQVVVDDPTEDSSNRKAATRQNLPTWFKRFETSGSLKMKLPEATPYSNIPPQIYQRGLMQFDPARQEQLLMAQYTEFVPPAVVVPASPTGMRRIEFFPRSDNPPEIQSKTLANGERSIIASGGIRILVEGLDSSAVPAAFGPVGTIDLTTDRAVIWTSGGDLSFGGQSTQNPDTPLEIYMEGNIEFRQGDRVVYADRMFYDVRRQVGVILNAELLTPLPKTESFEYQGLVRLRAAAIRQLDEAHFSATDALVTTSRLEEPSYAFGADQITFQDIQTQTFDPRTGSVTTEHRQLAESRGNFVYLDGFPIFYWPTIATDLSKPSFFIDNVRFGNDRVFGFQSMVDLDAYQLFGIRNAPAGTDWGLSLDYLSERGFGYGTDFTYERSQILGYEGPAIGALDFWGIKDHGTDNLGFGRRDIVPEEDYRFRLFGEHRQRLTSGWDITGGIGWLSDRTFLEQYYEQEWDEEPIPTSGSRAKRLVDNRTCSIEYNVQVNDFFTETEWLPRADHYWLGESLLGDHLTWFEHTQAAYARLNYYDPPTNPVLASQVIPGLPWEQTGTRDGERLVTRQELDLPFSVGGVKVVPYALGELAQWGEDFNENQIQRAYFQTGVRASVPFWAAYPNVQDALFNLNGLAHKVVFDLEASYADANQDFTDLPLYDPLDDISIIEMDRRLYGTALTPTISGDRTDARFYAFRSGMQGWVTSPTTEIADDLMAVRGGMRHRWQTKRGGPGRQHIVDWLTLDSNITFFPDANRDNFGANFGLFDYYLRWHLGDRFTVVSDGAADFFSGGLRTVSAGVILNRPTRGNVYLGARSIGGPIESNALLASYNYRLSPKWITSAGLSLDFSETGNIAQSISATRIGESLLVSAGVTSNTGQDNVGFLFMVEPRFLPKLNLTSRTGIEVPPAGAFGLE</sequence>
<reference evidence="1 2" key="1">
    <citation type="submission" date="2019-08" db="EMBL/GenBank/DDBJ databases">
        <title>Deep-cultivation of Planctomycetes and their phenomic and genomic characterization uncovers novel biology.</title>
        <authorList>
            <person name="Wiegand S."/>
            <person name="Jogler M."/>
            <person name="Boedeker C."/>
            <person name="Pinto D."/>
            <person name="Vollmers J."/>
            <person name="Rivas-Marin E."/>
            <person name="Kohn T."/>
            <person name="Peeters S.H."/>
            <person name="Heuer A."/>
            <person name="Rast P."/>
            <person name="Oberbeckmann S."/>
            <person name="Bunk B."/>
            <person name="Jeske O."/>
            <person name="Meyerdierks A."/>
            <person name="Storesund J.E."/>
            <person name="Kallscheuer N."/>
            <person name="Luecker S."/>
            <person name="Lage O.M."/>
            <person name="Pohl T."/>
            <person name="Merkel B.J."/>
            <person name="Hornburger P."/>
            <person name="Mueller R.-W."/>
            <person name="Bruemmer F."/>
            <person name="Labrenz M."/>
            <person name="Spormann A.M."/>
            <person name="Op den Camp H."/>
            <person name="Overmann J."/>
            <person name="Amann R."/>
            <person name="Jetten M.S.M."/>
            <person name="Mascher T."/>
            <person name="Medema M.H."/>
            <person name="Devos D.P."/>
            <person name="Kaster A.-K."/>
            <person name="Ovreas L."/>
            <person name="Rohde M."/>
            <person name="Galperin M.Y."/>
            <person name="Jogler C."/>
        </authorList>
    </citation>
    <scope>NUCLEOTIDE SEQUENCE [LARGE SCALE GENOMIC DNA]</scope>
    <source>
        <strain evidence="1 2">Pr1d</strain>
    </source>
</reference>
<dbReference type="KEGG" id="bgok:Pr1d_06030"/>
<dbReference type="EMBL" id="CP042913">
    <property type="protein sequence ID" value="QEG33342.1"/>
    <property type="molecule type" value="Genomic_DNA"/>
</dbReference>